<comment type="catalytic activity">
    <reaction evidence="7">
        <text>NAD(+) + (ADP-D-ribosyl)n-acceptor = nicotinamide + (ADP-D-ribosyl)n+1-acceptor + H(+).</text>
        <dbReference type="EC" id="2.4.2.30"/>
    </reaction>
</comment>
<dbReference type="InterPro" id="IPR004102">
    <property type="entry name" value="Poly(ADP-ribose)pol_reg_dom"/>
</dbReference>
<keyword evidence="10" id="KW-0472">Membrane</keyword>
<dbReference type="PROSITE" id="PS51059">
    <property type="entry name" value="PARP_CATALYTIC"/>
    <property type="match status" value="1"/>
</dbReference>
<proteinExistence type="predicted"/>
<feature type="transmembrane region" description="Helical" evidence="10">
    <location>
        <begin position="272"/>
        <end position="292"/>
    </location>
</feature>
<feature type="domain" description="PARP alpha-helical" evidence="13">
    <location>
        <begin position="502"/>
        <end position="621"/>
    </location>
</feature>
<dbReference type="PANTHER" id="PTHR10459:SF60">
    <property type="entry name" value="POLY [ADP-RIBOSE] POLYMERASE 2"/>
    <property type="match status" value="1"/>
</dbReference>
<evidence type="ECO:0000259" key="14">
    <source>
        <dbReference type="PROSITE" id="PS51977"/>
    </source>
</evidence>
<evidence type="ECO:0000256" key="9">
    <source>
        <dbReference type="SAM" id="MobiDB-lite"/>
    </source>
</evidence>
<dbReference type="Pfam" id="PF02877">
    <property type="entry name" value="PARP_reg"/>
    <property type="match status" value="1"/>
</dbReference>
<dbReference type="GO" id="GO:0005730">
    <property type="term" value="C:nucleolus"/>
    <property type="evidence" value="ECO:0007669"/>
    <property type="project" value="TreeGrafter"/>
</dbReference>
<dbReference type="PROSITE" id="PS51977">
    <property type="entry name" value="WGR"/>
    <property type="match status" value="1"/>
</dbReference>
<dbReference type="Gene3D" id="3.90.228.10">
    <property type="match status" value="2"/>
</dbReference>
<dbReference type="Pfam" id="PF00644">
    <property type="entry name" value="PARP"/>
    <property type="match status" value="1"/>
</dbReference>
<feature type="signal peptide" evidence="11">
    <location>
        <begin position="1"/>
        <end position="22"/>
    </location>
</feature>
<feature type="transmembrane region" description="Helical" evidence="10">
    <location>
        <begin position="207"/>
        <end position="233"/>
    </location>
</feature>
<evidence type="ECO:0000256" key="3">
    <source>
        <dbReference type="ARBA" id="ARBA00022679"/>
    </source>
</evidence>
<dbReference type="InterPro" id="IPR008893">
    <property type="entry name" value="WGR_domain"/>
</dbReference>
<dbReference type="PROSITE" id="PS51060">
    <property type="entry name" value="PARP_ALPHA_HD"/>
    <property type="match status" value="1"/>
</dbReference>
<keyword evidence="10" id="KW-0812">Transmembrane</keyword>
<dbReference type="GO" id="GO:0003950">
    <property type="term" value="F:NAD+ poly-ADP-ribosyltransferase activity"/>
    <property type="evidence" value="ECO:0007669"/>
    <property type="project" value="UniProtKB-UniRule"/>
</dbReference>
<dbReference type="PANTHER" id="PTHR10459">
    <property type="entry name" value="DNA LIGASE"/>
    <property type="match status" value="1"/>
</dbReference>
<evidence type="ECO:0000256" key="7">
    <source>
        <dbReference type="ARBA" id="ARBA00033987"/>
    </source>
</evidence>
<dbReference type="Gene3D" id="1.20.142.10">
    <property type="entry name" value="Poly(ADP-ribose) polymerase, regulatory domain"/>
    <property type="match status" value="1"/>
</dbReference>
<comment type="subcellular location">
    <subcellularLocation>
        <location evidence="1">Nucleus</location>
    </subcellularLocation>
</comment>
<accession>A0A7J6P6C2</accession>
<feature type="domain" description="WGR" evidence="14">
    <location>
        <begin position="392"/>
        <end position="493"/>
    </location>
</feature>
<dbReference type="AlphaFoldDB" id="A0A7J6P6C2"/>
<dbReference type="InterPro" id="IPR012317">
    <property type="entry name" value="Poly(ADP-ribose)pol_cat_dom"/>
</dbReference>
<protein>
    <recommendedName>
        <fullName evidence="8">Poly [ADP-ribose] polymerase</fullName>
        <shortName evidence="8">PARP</shortName>
        <ecNumber evidence="8">2.4.2.-</ecNumber>
    </recommendedName>
</protein>
<dbReference type="SUPFAM" id="SSF47587">
    <property type="entry name" value="Domain of poly(ADP-ribose) polymerase"/>
    <property type="match status" value="1"/>
</dbReference>
<dbReference type="GO" id="GO:1990404">
    <property type="term" value="F:NAD+-protein mono-ADP-ribosyltransferase activity"/>
    <property type="evidence" value="ECO:0007669"/>
    <property type="project" value="TreeGrafter"/>
</dbReference>
<sequence>MMLFLRYSVALALWGIQRLMHGRDDDNDASVVAAAGRLNASCATFKWIASRVVLMPPPPPLQLKSLSTESLLGPDASDREAANASLVRALPFPGPNQGRRQPLGAHQRTTYATGADHLLDALASLQTAIEENTDLMTTQLRPAARRASIVSPRVQPTAEQQAELLIEKYKERLDAENEIGVTAALIAGPEFDSQALTPTIFERPPLLYVYVLLLSFVGGFNMLNVIISSFVYFTGHRILSKTRKGPRDNARDFVAFWDNGTYAFLRRLSRDYFVLSIPMFLIAVGVQLLAVMPLALGATAFIVLFLLGALGFKCSNLLQESMGAKPLRAATVESAQVVLYLVKVEGDDDKGKKRAEPVKAKAKPAKKKAKKEEPTEAICRPPVDEHCPKADQYRVYVDGEGVVWHAMLNQTNLRQNNNKYFKLQLLEDMTVPGHYIAWFRWGRVGYTGQMTSKGEDLEGAKQAFEQKFADKTVNDWHAVATGEAPFSPRANKYTFVEQDFTGGPVEEQVKEKDEVKPEVKVEDTKLDEQLYEVIKMICDRQLMVDHMKASGVDAIEEELGKAKPSRSHLLDLSGRFYTVVPHDFGFQKMHYFIIDSEDILKQKMQLLEDLQDMGKANEVMENTGVAVKKEDMLVPNPVDVQYQRLHCGLEPLKPEDEEFHMVEEYMRNTHAPTHNDFTAKPVAVFKASKTAEDDEWSKECPKAAKKERMLLWHGSRLTNWCGILSSGLRIAPPEAPVTGYMFGKGLYFADSFSKSANYCFATQNKSRGLMLLCDFKQQARLAQSVERKALNLVVVGSSPTVALGRSRECTEADGRAASKLGKGKNAFYSTRGVGRSGPDPDGMLVMKDGLKVPLGKMIELPEEKDKPLSLLYNEYIVYSTSQVRMKYLVEVDFTFNSSGMW</sequence>
<keyword evidence="6" id="KW-0539">Nucleus</keyword>
<feature type="compositionally biased region" description="Basic and acidic residues" evidence="9">
    <location>
        <begin position="350"/>
        <end position="359"/>
    </location>
</feature>
<keyword evidence="4" id="KW-0548">Nucleotidyltransferase</keyword>
<keyword evidence="5 8" id="KW-0520">NAD</keyword>
<dbReference type="OrthoDB" id="2017365at2759"/>
<keyword evidence="10" id="KW-1133">Transmembrane helix</keyword>
<evidence type="ECO:0000259" key="13">
    <source>
        <dbReference type="PROSITE" id="PS51060"/>
    </source>
</evidence>
<dbReference type="CDD" id="cd08003">
    <property type="entry name" value="WGR_PARP2_like"/>
    <property type="match status" value="1"/>
</dbReference>
<dbReference type="SUPFAM" id="SSF142921">
    <property type="entry name" value="WGR domain-like"/>
    <property type="match status" value="1"/>
</dbReference>
<feature type="domain" description="PARP catalytic" evidence="12">
    <location>
        <begin position="636"/>
        <end position="900"/>
    </location>
</feature>
<dbReference type="GO" id="GO:0016779">
    <property type="term" value="F:nucleotidyltransferase activity"/>
    <property type="evidence" value="ECO:0007669"/>
    <property type="project" value="UniProtKB-KW"/>
</dbReference>
<dbReference type="EMBL" id="JABANP010000073">
    <property type="protein sequence ID" value="KAF4691704.1"/>
    <property type="molecule type" value="Genomic_DNA"/>
</dbReference>
<dbReference type="CDD" id="cd01437">
    <property type="entry name" value="parp_like"/>
    <property type="match status" value="1"/>
</dbReference>
<reference evidence="15 16" key="1">
    <citation type="submission" date="2020-04" db="EMBL/GenBank/DDBJ databases">
        <title>Perkinsus olseni comparative genomics.</title>
        <authorList>
            <person name="Bogema D.R."/>
        </authorList>
    </citation>
    <scope>NUCLEOTIDE SEQUENCE [LARGE SCALE GENOMIC DNA]</scope>
    <source>
        <strain evidence="15">00978-12</strain>
    </source>
</reference>
<dbReference type="Pfam" id="PF05406">
    <property type="entry name" value="WGR"/>
    <property type="match status" value="1"/>
</dbReference>
<feature type="region of interest" description="Disordered" evidence="9">
    <location>
        <begin position="350"/>
        <end position="376"/>
    </location>
</feature>
<evidence type="ECO:0000313" key="15">
    <source>
        <dbReference type="EMBL" id="KAF4691704.1"/>
    </source>
</evidence>
<gene>
    <name evidence="15" type="primary">PARP2_4</name>
    <name evidence="15" type="ORF">FOZ60_015018</name>
</gene>
<feature type="chain" id="PRO_5029481622" description="Poly [ADP-ribose] polymerase" evidence="11">
    <location>
        <begin position="23"/>
        <end position="901"/>
    </location>
</feature>
<evidence type="ECO:0000256" key="8">
    <source>
        <dbReference type="RuleBase" id="RU362114"/>
    </source>
</evidence>
<dbReference type="SUPFAM" id="SSF56399">
    <property type="entry name" value="ADP-ribosylation"/>
    <property type="match status" value="1"/>
</dbReference>
<feature type="compositionally biased region" description="Basic residues" evidence="9">
    <location>
        <begin position="360"/>
        <end position="369"/>
    </location>
</feature>
<evidence type="ECO:0000313" key="16">
    <source>
        <dbReference type="Proteomes" id="UP000541610"/>
    </source>
</evidence>
<dbReference type="EC" id="2.4.2.-" evidence="8"/>
<keyword evidence="3 8" id="KW-0808">Transferase</keyword>
<dbReference type="GO" id="GO:0006302">
    <property type="term" value="P:double-strand break repair"/>
    <property type="evidence" value="ECO:0007669"/>
    <property type="project" value="TreeGrafter"/>
</dbReference>
<comment type="caution">
    <text evidence="15">The sequence shown here is derived from an EMBL/GenBank/DDBJ whole genome shotgun (WGS) entry which is preliminary data.</text>
</comment>
<keyword evidence="2 8" id="KW-0328">Glycosyltransferase</keyword>
<evidence type="ECO:0000256" key="5">
    <source>
        <dbReference type="ARBA" id="ARBA00023027"/>
    </source>
</evidence>
<name>A0A7J6P6C2_PEROL</name>
<evidence type="ECO:0000256" key="1">
    <source>
        <dbReference type="ARBA" id="ARBA00004123"/>
    </source>
</evidence>
<evidence type="ECO:0000256" key="11">
    <source>
        <dbReference type="SAM" id="SignalP"/>
    </source>
</evidence>
<evidence type="ECO:0000259" key="12">
    <source>
        <dbReference type="PROSITE" id="PS51059"/>
    </source>
</evidence>
<dbReference type="GO" id="GO:0070212">
    <property type="term" value="P:protein poly-ADP-ribosylation"/>
    <property type="evidence" value="ECO:0007669"/>
    <property type="project" value="TreeGrafter"/>
</dbReference>
<dbReference type="InterPro" id="IPR036930">
    <property type="entry name" value="WGR_dom_sf"/>
</dbReference>
<evidence type="ECO:0000256" key="2">
    <source>
        <dbReference type="ARBA" id="ARBA00022676"/>
    </source>
</evidence>
<dbReference type="InterPro" id="IPR036616">
    <property type="entry name" value="Poly(ADP-ribose)pol_reg_dom_sf"/>
</dbReference>
<dbReference type="Proteomes" id="UP000541610">
    <property type="component" value="Unassembled WGS sequence"/>
</dbReference>
<organism evidence="15 16">
    <name type="scientific">Perkinsus olseni</name>
    <name type="common">Perkinsus atlanticus</name>
    <dbReference type="NCBI Taxonomy" id="32597"/>
    <lineage>
        <taxon>Eukaryota</taxon>
        <taxon>Sar</taxon>
        <taxon>Alveolata</taxon>
        <taxon>Perkinsozoa</taxon>
        <taxon>Perkinsea</taxon>
        <taxon>Perkinsida</taxon>
        <taxon>Perkinsidae</taxon>
        <taxon>Perkinsus</taxon>
    </lineage>
</organism>
<evidence type="ECO:0000256" key="10">
    <source>
        <dbReference type="SAM" id="Phobius"/>
    </source>
</evidence>
<evidence type="ECO:0000256" key="6">
    <source>
        <dbReference type="ARBA" id="ARBA00023242"/>
    </source>
</evidence>
<dbReference type="SMART" id="SM00773">
    <property type="entry name" value="WGR"/>
    <property type="match status" value="1"/>
</dbReference>
<evidence type="ECO:0000256" key="4">
    <source>
        <dbReference type="ARBA" id="ARBA00022695"/>
    </source>
</evidence>
<dbReference type="InterPro" id="IPR050800">
    <property type="entry name" value="ARTD/PARP"/>
</dbReference>
<keyword evidence="11" id="KW-0732">Signal</keyword>